<dbReference type="Proteomes" id="UP000324022">
    <property type="component" value="Unassembled WGS sequence"/>
</dbReference>
<feature type="compositionally biased region" description="Polar residues" evidence="2">
    <location>
        <begin position="14"/>
        <end position="33"/>
    </location>
</feature>
<dbReference type="Gene3D" id="1.10.10.10">
    <property type="entry name" value="Winged helix-like DNA-binding domain superfamily/Winged helix DNA-binding domain"/>
    <property type="match status" value="1"/>
</dbReference>
<reference evidence="4 5" key="1">
    <citation type="submission" date="2018-03" db="EMBL/GenBank/DDBJ databases">
        <authorList>
            <person name="Guldener U."/>
        </authorList>
    </citation>
    <scope>NUCLEOTIDE SEQUENCE [LARGE SCALE GENOMIC DNA]</scope>
    <source>
        <strain evidence="4 5">NBRC100155</strain>
    </source>
</reference>
<feature type="compositionally biased region" description="Basic and acidic residues" evidence="2">
    <location>
        <begin position="314"/>
        <end position="329"/>
    </location>
</feature>
<feature type="domain" description="RFX-type winged-helix" evidence="3">
    <location>
        <begin position="238"/>
        <end position="279"/>
    </location>
</feature>
<evidence type="ECO:0000313" key="5">
    <source>
        <dbReference type="Proteomes" id="UP000324022"/>
    </source>
</evidence>
<feature type="compositionally biased region" description="Polar residues" evidence="2">
    <location>
        <begin position="330"/>
        <end position="341"/>
    </location>
</feature>
<dbReference type="SUPFAM" id="SSF46785">
    <property type="entry name" value="Winged helix' DNA-binding domain"/>
    <property type="match status" value="1"/>
</dbReference>
<evidence type="ECO:0000256" key="1">
    <source>
        <dbReference type="ARBA" id="ARBA00023125"/>
    </source>
</evidence>
<dbReference type="GO" id="GO:0000981">
    <property type="term" value="F:DNA-binding transcription factor activity, RNA polymerase II-specific"/>
    <property type="evidence" value="ECO:0007669"/>
    <property type="project" value="TreeGrafter"/>
</dbReference>
<feature type="compositionally biased region" description="Polar residues" evidence="2">
    <location>
        <begin position="486"/>
        <end position="509"/>
    </location>
</feature>
<sequence length="778" mass="84413">MADNRPDLYAHMTTGATSSQLRPEPLQSTQQSALGGAQMGSYLGPNVVTPRQSAFPRDQVDSSSQFGTTAAMDGFDHGTQSVMPTDTPRAAHFGASSGVSVGSQHTFAATSSTWPTTMQQQSDTMAYHRYAYPTQTGTSSWSTLAACPCRKTSSTTLRPPQTPAQTDHRPSTSKMGSSSAYVSASQPEYQPEEIDSMLNQISTLYKTANTKKMAEFYRDKWARMWLTCNYTLKPSIQIRYRPLQAASFGKVLRSQFPDVAQRRLGGRGKTRFHYCGFGTSNEREAIKVKSLLEDEKAGKLQLSAGLSAEYASEARAKARSEGHEGESSYRTHGSSEASPSKPTLLAYPDKFRPNYSSQDAARYPSTIARSVLCGSVSNSAGGAMPRRHTVSHSYSGLSDLSFLPGVHPSSETGDAGVMHSSDGVSAFGHGNASGISEPAQSASLVNSPASSLHGYQYIQDPRHVPSSMPFRRSCQDLPDWPALPDHTSSSSNPTSYATASSTGNPTSQETSRKAWREYESLCQALLYSIYLGPDPLLTKLDGMIGDDVAEERMPGFKSLARMLAEQMHDLVGMLFRSMQGDQGASVAKDGRESGAGDQIFEAIKTFREESMLDVAGICRWSAWLGGGRRRPVVASQPAAWSQLQLSAALHPPFRSSANFQLRRRDNSVSSTLSDSHPPGVVVIFTLGLFLGIRKRSLIHVEGMPNNSTLPSEKGKPPIENGFRCEWWWRDQPYVWKLGSGHASVDFGRALQGSPQMTQGGASFDSSNSGVNDGQLHIH</sequence>
<accession>A0A5C3E7G1</accession>
<dbReference type="Pfam" id="PF02257">
    <property type="entry name" value="RFX_DNA_binding"/>
    <property type="match status" value="1"/>
</dbReference>
<feature type="compositionally biased region" description="Polar residues" evidence="2">
    <location>
        <begin position="172"/>
        <end position="186"/>
    </location>
</feature>
<dbReference type="AlphaFoldDB" id="A0A5C3E7G1"/>
<evidence type="ECO:0000256" key="2">
    <source>
        <dbReference type="SAM" id="MobiDB-lite"/>
    </source>
</evidence>
<feature type="region of interest" description="Disordered" evidence="2">
    <location>
        <begin position="753"/>
        <end position="778"/>
    </location>
</feature>
<feature type="region of interest" description="Disordered" evidence="2">
    <location>
        <begin position="314"/>
        <end position="351"/>
    </location>
</feature>
<feature type="compositionally biased region" description="Polar residues" evidence="2">
    <location>
        <begin position="152"/>
        <end position="165"/>
    </location>
</feature>
<evidence type="ECO:0000313" key="4">
    <source>
        <dbReference type="EMBL" id="SPO26080.1"/>
    </source>
</evidence>
<dbReference type="InterPro" id="IPR036388">
    <property type="entry name" value="WH-like_DNA-bd_sf"/>
</dbReference>
<feature type="region of interest" description="Disordered" evidence="2">
    <location>
        <begin position="152"/>
        <end position="186"/>
    </location>
</feature>
<keyword evidence="5" id="KW-1185">Reference proteome</keyword>
<dbReference type="InterPro" id="IPR036390">
    <property type="entry name" value="WH_DNA-bd_sf"/>
</dbReference>
<dbReference type="InterPro" id="IPR003150">
    <property type="entry name" value="DNA-bd_RFX"/>
</dbReference>
<dbReference type="OrthoDB" id="10056949at2759"/>
<dbReference type="PANTHER" id="PTHR12619">
    <property type="entry name" value="RFX TRANSCRIPTION FACTOR FAMILY"/>
    <property type="match status" value="1"/>
</dbReference>
<feature type="region of interest" description="Disordered" evidence="2">
    <location>
        <begin position="466"/>
        <end position="512"/>
    </location>
</feature>
<dbReference type="InterPro" id="IPR039779">
    <property type="entry name" value="RFX-like"/>
</dbReference>
<dbReference type="EMBL" id="OOIN01000013">
    <property type="protein sequence ID" value="SPO26080.1"/>
    <property type="molecule type" value="Genomic_DNA"/>
</dbReference>
<feature type="compositionally biased region" description="Polar residues" evidence="2">
    <location>
        <begin position="753"/>
        <end position="771"/>
    </location>
</feature>
<dbReference type="PANTHER" id="PTHR12619:SF5">
    <property type="entry name" value="TRANSCRIPTION FACTOR RFX4"/>
    <property type="match status" value="1"/>
</dbReference>
<gene>
    <name evidence="4" type="ORF">UTRI_02354</name>
</gene>
<proteinExistence type="predicted"/>
<name>A0A5C3E7G1_9BASI</name>
<protein>
    <submittedName>
        <fullName evidence="4">Related to RFX1 ### major transcriptional repressor of DNA-damage-regulated genes</fullName>
    </submittedName>
</protein>
<organism evidence="4 5">
    <name type="scientific">Ustilago trichophora</name>
    <dbReference type="NCBI Taxonomy" id="86804"/>
    <lineage>
        <taxon>Eukaryota</taxon>
        <taxon>Fungi</taxon>
        <taxon>Dikarya</taxon>
        <taxon>Basidiomycota</taxon>
        <taxon>Ustilaginomycotina</taxon>
        <taxon>Ustilaginomycetes</taxon>
        <taxon>Ustilaginales</taxon>
        <taxon>Ustilaginaceae</taxon>
        <taxon>Ustilago</taxon>
    </lineage>
</organism>
<keyword evidence="1" id="KW-0238">DNA-binding</keyword>
<evidence type="ECO:0000259" key="3">
    <source>
        <dbReference type="Pfam" id="PF02257"/>
    </source>
</evidence>
<dbReference type="GO" id="GO:0000978">
    <property type="term" value="F:RNA polymerase II cis-regulatory region sequence-specific DNA binding"/>
    <property type="evidence" value="ECO:0007669"/>
    <property type="project" value="TreeGrafter"/>
</dbReference>
<feature type="region of interest" description="Disordered" evidence="2">
    <location>
        <begin position="1"/>
        <end position="41"/>
    </location>
</feature>